<evidence type="ECO:0000256" key="1">
    <source>
        <dbReference type="SAM" id="MobiDB-lite"/>
    </source>
</evidence>
<feature type="compositionally biased region" description="Basic and acidic residues" evidence="1">
    <location>
        <begin position="95"/>
        <end position="116"/>
    </location>
</feature>
<dbReference type="AlphaFoldDB" id="A0AA36E9L1"/>
<dbReference type="PANTHER" id="PTHR14000">
    <property type="entry name" value="FINGER CCCH DOMAIN PROTEIN, PUTATIVE (DUF3755)-RELATED"/>
    <property type="match status" value="1"/>
</dbReference>
<dbReference type="InterPro" id="IPR001005">
    <property type="entry name" value="SANT/Myb"/>
</dbReference>
<evidence type="ECO:0008006" key="4">
    <source>
        <dbReference type="Google" id="ProtNLM"/>
    </source>
</evidence>
<gene>
    <name evidence="2" type="ORF">LSALG_LOCUS27567</name>
</gene>
<evidence type="ECO:0000313" key="3">
    <source>
        <dbReference type="Proteomes" id="UP001177003"/>
    </source>
</evidence>
<sequence length="230" mass="26105">MSTNGATTTITTTTTTNNNKCSNGAMGSSEQGLLHNVLISTEWTSVEQSLLEELLVKHASDCRELCYRKISKELQYKTSRDVACRCQWMTKKEIGRRRKDEEGSSRKQNNKREKTLEQQVKPSSHVANHANGLPSSSSSINNDDGINYKVIDGEIAKLLEQNAMALHQISVNFTTFKLQENINLFRQVRNNIDKISNEVRDMPEVMKRMPPLPMKLNEELANSILYRTQS</sequence>
<feature type="region of interest" description="Disordered" evidence="1">
    <location>
        <begin position="95"/>
        <end position="139"/>
    </location>
</feature>
<keyword evidence="3" id="KW-1185">Reference proteome</keyword>
<organism evidence="2 3">
    <name type="scientific">Lactuca saligna</name>
    <name type="common">Willowleaf lettuce</name>
    <dbReference type="NCBI Taxonomy" id="75948"/>
    <lineage>
        <taxon>Eukaryota</taxon>
        <taxon>Viridiplantae</taxon>
        <taxon>Streptophyta</taxon>
        <taxon>Embryophyta</taxon>
        <taxon>Tracheophyta</taxon>
        <taxon>Spermatophyta</taxon>
        <taxon>Magnoliopsida</taxon>
        <taxon>eudicotyledons</taxon>
        <taxon>Gunneridae</taxon>
        <taxon>Pentapetalae</taxon>
        <taxon>asterids</taxon>
        <taxon>campanulids</taxon>
        <taxon>Asterales</taxon>
        <taxon>Asteraceae</taxon>
        <taxon>Cichorioideae</taxon>
        <taxon>Cichorieae</taxon>
        <taxon>Lactucinae</taxon>
        <taxon>Lactuca</taxon>
    </lineage>
</organism>
<dbReference type="Proteomes" id="UP001177003">
    <property type="component" value="Chromosome 5"/>
</dbReference>
<feature type="compositionally biased region" description="Polar residues" evidence="1">
    <location>
        <begin position="117"/>
        <end position="126"/>
    </location>
</feature>
<dbReference type="PANTHER" id="PTHR14000:SF1">
    <property type="entry name" value="HISTONE H2A DEUBIQUITINASE (DUF3755)"/>
    <property type="match status" value="1"/>
</dbReference>
<dbReference type="Pfam" id="PF12579">
    <property type="entry name" value="DUF3755"/>
    <property type="match status" value="1"/>
</dbReference>
<accession>A0AA36E9L1</accession>
<dbReference type="CDD" id="cd00167">
    <property type="entry name" value="SANT"/>
    <property type="match status" value="1"/>
</dbReference>
<evidence type="ECO:0000313" key="2">
    <source>
        <dbReference type="EMBL" id="CAI9288251.1"/>
    </source>
</evidence>
<protein>
    <recommendedName>
        <fullName evidence="4">Myb-like domain-containing protein</fullName>
    </recommendedName>
</protein>
<proteinExistence type="predicted"/>
<reference evidence="2" key="1">
    <citation type="submission" date="2023-04" db="EMBL/GenBank/DDBJ databases">
        <authorList>
            <person name="Vijverberg K."/>
            <person name="Xiong W."/>
            <person name="Schranz E."/>
        </authorList>
    </citation>
    <scope>NUCLEOTIDE SEQUENCE</scope>
</reference>
<dbReference type="EMBL" id="OX465081">
    <property type="protein sequence ID" value="CAI9288251.1"/>
    <property type="molecule type" value="Genomic_DNA"/>
</dbReference>
<dbReference type="InterPro" id="IPR022228">
    <property type="entry name" value="DUF3755"/>
</dbReference>
<name>A0AA36E9L1_LACSI</name>